<name>A0ACC3T9C8_LIPKO</name>
<comment type="caution">
    <text evidence="1">The sequence shown here is derived from an EMBL/GenBank/DDBJ whole genome shotgun (WGS) entry which is preliminary data.</text>
</comment>
<sequence>MPRKSLRETILGDLEYVLEKLLMLRAEHRNSVERILDKRIHLEAIEEECREIFVIADMLREAGQDTVDDFLDDYLSNTQMDLMKSLLKLAVHASQKYYLSDRVTIPRSQEQFWLLMGQIIDYVVGIPGSRPDCVCFKSCMIYRHQEQLLKANGECMNGGSVTDEDDVDDDAKSRAEDLRVGKERRDFLRDKFTVIEQEISA</sequence>
<dbReference type="Proteomes" id="UP001433508">
    <property type="component" value="Unassembled WGS sequence"/>
</dbReference>
<accession>A0ACC3T9C8</accession>
<gene>
    <name evidence="1" type="ORF">V1525DRAFT_424681</name>
</gene>
<organism evidence="1 2">
    <name type="scientific">Lipomyces kononenkoae</name>
    <name type="common">Yeast</name>
    <dbReference type="NCBI Taxonomy" id="34357"/>
    <lineage>
        <taxon>Eukaryota</taxon>
        <taxon>Fungi</taxon>
        <taxon>Dikarya</taxon>
        <taxon>Ascomycota</taxon>
        <taxon>Saccharomycotina</taxon>
        <taxon>Lipomycetes</taxon>
        <taxon>Lipomycetales</taxon>
        <taxon>Lipomycetaceae</taxon>
        <taxon>Lipomyces</taxon>
    </lineage>
</organism>
<evidence type="ECO:0000313" key="2">
    <source>
        <dbReference type="Proteomes" id="UP001433508"/>
    </source>
</evidence>
<protein>
    <submittedName>
        <fullName evidence="1">Uncharacterized protein</fullName>
    </submittedName>
</protein>
<evidence type="ECO:0000313" key="1">
    <source>
        <dbReference type="EMBL" id="KAK9239512.1"/>
    </source>
</evidence>
<reference evidence="2" key="1">
    <citation type="journal article" date="2024" name="Front. Bioeng. Biotechnol.">
        <title>Genome-scale model development and genomic sequencing of the oleaginous clade Lipomyces.</title>
        <authorList>
            <person name="Czajka J.J."/>
            <person name="Han Y."/>
            <person name="Kim J."/>
            <person name="Mondo S.J."/>
            <person name="Hofstad B.A."/>
            <person name="Robles A."/>
            <person name="Haridas S."/>
            <person name="Riley R."/>
            <person name="LaButti K."/>
            <person name="Pangilinan J."/>
            <person name="Andreopoulos W."/>
            <person name="Lipzen A."/>
            <person name="Yan J."/>
            <person name="Wang M."/>
            <person name="Ng V."/>
            <person name="Grigoriev I.V."/>
            <person name="Spatafora J.W."/>
            <person name="Magnuson J.K."/>
            <person name="Baker S.E."/>
            <person name="Pomraning K.R."/>
        </authorList>
    </citation>
    <scope>NUCLEOTIDE SEQUENCE [LARGE SCALE GENOMIC DNA]</scope>
    <source>
        <strain evidence="2">CBS 7786</strain>
    </source>
</reference>
<dbReference type="EMBL" id="MU971346">
    <property type="protein sequence ID" value="KAK9239512.1"/>
    <property type="molecule type" value="Genomic_DNA"/>
</dbReference>
<proteinExistence type="predicted"/>
<keyword evidence="2" id="KW-1185">Reference proteome</keyword>